<gene>
    <name evidence="7" type="primary">bla</name>
    <name evidence="7" type="ORF">FRZ67_01600</name>
</gene>
<dbReference type="AlphaFoldDB" id="A0A5B8V4C4"/>
<evidence type="ECO:0000313" key="7">
    <source>
        <dbReference type="EMBL" id="QEC66062.1"/>
    </source>
</evidence>
<dbReference type="RefSeq" id="WP_147187862.1">
    <property type="nucleotide sequence ID" value="NZ_CP042435.1"/>
</dbReference>
<dbReference type="SUPFAM" id="SSF56281">
    <property type="entry name" value="Metallo-hydrolase/oxidoreductase"/>
    <property type="match status" value="1"/>
</dbReference>
<organism evidence="7 8">
    <name type="scientific">Panacibacter ginsenosidivorans</name>
    <dbReference type="NCBI Taxonomy" id="1813871"/>
    <lineage>
        <taxon>Bacteria</taxon>
        <taxon>Pseudomonadati</taxon>
        <taxon>Bacteroidota</taxon>
        <taxon>Chitinophagia</taxon>
        <taxon>Chitinophagales</taxon>
        <taxon>Chitinophagaceae</taxon>
        <taxon>Panacibacter</taxon>
    </lineage>
</organism>
<feature type="signal peptide" evidence="5">
    <location>
        <begin position="1"/>
        <end position="24"/>
    </location>
</feature>
<accession>A0A5B8V4C4</accession>
<keyword evidence="4" id="KW-0862">Zinc</keyword>
<feature type="domain" description="Metallo-beta-lactamase" evidence="6">
    <location>
        <begin position="56"/>
        <end position="246"/>
    </location>
</feature>
<keyword evidence="5" id="KW-0732">Signal</keyword>
<evidence type="ECO:0000259" key="6">
    <source>
        <dbReference type="SMART" id="SM00849"/>
    </source>
</evidence>
<dbReference type="Pfam" id="PF00753">
    <property type="entry name" value="Lactamase_B"/>
    <property type="match status" value="1"/>
</dbReference>
<keyword evidence="3" id="KW-0378">Hydrolase</keyword>
<keyword evidence="8" id="KW-1185">Reference proteome</keyword>
<proteinExistence type="predicted"/>
<dbReference type="OrthoDB" id="9802248at2"/>
<evidence type="ECO:0000256" key="3">
    <source>
        <dbReference type="ARBA" id="ARBA00022801"/>
    </source>
</evidence>
<dbReference type="InterPro" id="IPR036866">
    <property type="entry name" value="RibonucZ/Hydroxyglut_hydro"/>
</dbReference>
<feature type="chain" id="PRO_5022748286" evidence="5">
    <location>
        <begin position="25"/>
        <end position="291"/>
    </location>
</feature>
<comment type="cofactor">
    <cofactor evidence="1">
        <name>Zn(2+)</name>
        <dbReference type="ChEBI" id="CHEBI:29105"/>
    </cofactor>
</comment>
<dbReference type="NCBIfam" id="NF033105">
    <property type="entry name" value="bla_subclass_B3"/>
    <property type="match status" value="1"/>
</dbReference>
<evidence type="ECO:0000256" key="5">
    <source>
        <dbReference type="SAM" id="SignalP"/>
    </source>
</evidence>
<evidence type="ECO:0000256" key="2">
    <source>
        <dbReference type="ARBA" id="ARBA00022723"/>
    </source>
</evidence>
<name>A0A5B8V4C4_9BACT</name>
<dbReference type="SMART" id="SM00849">
    <property type="entry name" value="Lactamase_B"/>
    <property type="match status" value="1"/>
</dbReference>
<dbReference type="NCBIfam" id="NF012229">
    <property type="entry name" value="bla_class_B_core"/>
    <property type="match status" value="1"/>
</dbReference>
<reference evidence="7 8" key="1">
    <citation type="journal article" date="2016" name="Int. J. Syst. Evol. Microbiol.">
        <title>Panacibacter ginsenosidivorans gen. nov., sp. nov., with ginsenoside converting activity isolated from soil of a ginseng field.</title>
        <authorList>
            <person name="Siddiqi M.Z."/>
            <person name="Muhammad Shafi S."/>
            <person name="Choi K.D."/>
            <person name="Im W.T."/>
        </authorList>
    </citation>
    <scope>NUCLEOTIDE SEQUENCE [LARGE SCALE GENOMIC DNA]</scope>
    <source>
        <strain evidence="7 8">Gsoil1550</strain>
    </source>
</reference>
<sequence length="291" mass="32444">MFKYSLHSILFTAILSLTSLTVTAQKVKEPKTDTNWVKPYPPFRIAGNLYYVGTYDLACYLITTAQGNILINTGIASSGSQIKENIETLGFKFSDTKILLTTQAHYDHMGAMAAIKKLTGAQLMVDEKDADVLATGGSSDYALGKYGTTFQPVIPNRLLHNNDTIQLGNMQLVMLHHPGHTKGSCSFLFTVKDDQHSYKVLIANMPTIVTEKKFGDISAYPEIADDYAYTLQAMKNISFDIWLASHASQFNLHDKHKPDDVYNPAAFIDQQGYNAALDDLQKQYNEKIKQL</sequence>
<evidence type="ECO:0000256" key="4">
    <source>
        <dbReference type="ARBA" id="ARBA00022833"/>
    </source>
</evidence>
<dbReference type="PANTHER" id="PTHR46233:SF3">
    <property type="entry name" value="HYDROXYACYLGLUTATHIONE HYDROLASE GLOC"/>
    <property type="match status" value="1"/>
</dbReference>
<dbReference type="InterPro" id="IPR001279">
    <property type="entry name" value="Metallo-B-lactamas"/>
</dbReference>
<dbReference type="GO" id="GO:0046872">
    <property type="term" value="F:metal ion binding"/>
    <property type="evidence" value="ECO:0007669"/>
    <property type="project" value="UniProtKB-KW"/>
</dbReference>
<dbReference type="GO" id="GO:0016787">
    <property type="term" value="F:hydrolase activity"/>
    <property type="evidence" value="ECO:0007669"/>
    <property type="project" value="UniProtKB-KW"/>
</dbReference>
<dbReference type="PANTHER" id="PTHR46233">
    <property type="entry name" value="HYDROXYACYLGLUTATHIONE HYDROLASE GLOC"/>
    <property type="match status" value="1"/>
</dbReference>
<dbReference type="KEGG" id="pgin:FRZ67_01600"/>
<dbReference type="InterPro" id="IPR051453">
    <property type="entry name" value="MBL_Glyoxalase_II"/>
</dbReference>
<dbReference type="Proteomes" id="UP000321533">
    <property type="component" value="Chromosome"/>
</dbReference>
<keyword evidence="2" id="KW-0479">Metal-binding</keyword>
<dbReference type="Gene3D" id="3.60.15.10">
    <property type="entry name" value="Ribonuclease Z/Hydroxyacylglutathione hydrolase-like"/>
    <property type="match status" value="1"/>
</dbReference>
<protein>
    <submittedName>
        <fullName evidence="7">Subclass B3 metallo-beta-lactamase</fullName>
    </submittedName>
</protein>
<evidence type="ECO:0000256" key="1">
    <source>
        <dbReference type="ARBA" id="ARBA00001947"/>
    </source>
</evidence>
<dbReference type="EMBL" id="CP042435">
    <property type="protein sequence ID" value="QEC66062.1"/>
    <property type="molecule type" value="Genomic_DNA"/>
</dbReference>
<evidence type="ECO:0000313" key="8">
    <source>
        <dbReference type="Proteomes" id="UP000321533"/>
    </source>
</evidence>